<organism evidence="1">
    <name type="scientific">virus sp. ctusH3</name>
    <dbReference type="NCBI Taxonomy" id="2825826"/>
    <lineage>
        <taxon>Viruses</taxon>
    </lineage>
</organism>
<name>A0A8S5RMJ0_9VIRU</name>
<reference evidence="1" key="1">
    <citation type="journal article" date="2021" name="Proc. Natl. Acad. Sci. U.S.A.">
        <title>A Catalog of Tens of Thousands of Viruses from Human Metagenomes Reveals Hidden Associations with Chronic Diseases.</title>
        <authorList>
            <person name="Tisza M.J."/>
            <person name="Buck C.B."/>
        </authorList>
    </citation>
    <scope>NUCLEOTIDE SEQUENCE</scope>
    <source>
        <strain evidence="1">CtusH3</strain>
    </source>
</reference>
<proteinExistence type="predicted"/>
<accession>A0A8S5RMJ0</accession>
<sequence length="48" mass="5511">MRGCGRCTNPCINRRATPKADGQHRTSFEFCGHTRLLLHRCFFCRAGK</sequence>
<dbReference type="EMBL" id="BK059124">
    <property type="protein sequence ID" value="DAE32575.1"/>
    <property type="molecule type" value="Genomic_DNA"/>
</dbReference>
<evidence type="ECO:0000313" key="1">
    <source>
        <dbReference type="EMBL" id="DAE32575.1"/>
    </source>
</evidence>
<protein>
    <submittedName>
        <fullName evidence="1">Uncharacterized protein</fullName>
    </submittedName>
</protein>